<dbReference type="SMART" id="SM00065">
    <property type="entry name" value="GAF"/>
    <property type="match status" value="1"/>
</dbReference>
<keyword evidence="8" id="KW-0472">Membrane</keyword>
<keyword evidence="6 11" id="KW-0418">Kinase</keyword>
<dbReference type="EMBL" id="AATP01000002">
    <property type="protein sequence ID" value="EAU41686.1"/>
    <property type="molecule type" value="Genomic_DNA"/>
</dbReference>
<feature type="domain" description="Signal transduction histidine kinase HWE region" evidence="10">
    <location>
        <begin position="544"/>
        <end position="631"/>
    </location>
</feature>
<dbReference type="PANTHER" id="PTHR41523:SF8">
    <property type="entry name" value="ETHYLENE RESPONSE SENSOR PROTEIN"/>
    <property type="match status" value="1"/>
</dbReference>
<evidence type="ECO:0000256" key="6">
    <source>
        <dbReference type="ARBA" id="ARBA00022777"/>
    </source>
</evidence>
<dbReference type="SUPFAM" id="SSF55781">
    <property type="entry name" value="GAF domain-like"/>
    <property type="match status" value="1"/>
</dbReference>
<evidence type="ECO:0000256" key="7">
    <source>
        <dbReference type="ARBA" id="ARBA00022840"/>
    </source>
</evidence>
<dbReference type="Proteomes" id="UP000004310">
    <property type="component" value="Unassembled WGS sequence"/>
</dbReference>
<keyword evidence="8" id="KW-1133">Transmembrane helix</keyword>
<protein>
    <recommendedName>
        <fullName evidence="2">histidine kinase</fullName>
        <ecNumber evidence="2">2.7.13.3</ecNumber>
    </recommendedName>
</protein>
<feature type="transmembrane region" description="Helical" evidence="8">
    <location>
        <begin position="20"/>
        <end position="39"/>
    </location>
</feature>
<comment type="caution">
    <text evidence="11">The sequence shown here is derived from an EMBL/GenBank/DDBJ whole genome shotgun (WGS) entry which is preliminary data.</text>
</comment>
<dbReference type="HOGENOM" id="CLU_373751_0_0_5"/>
<sequence>MSSAGRPPRHGWDLTLARSILLASLVGIVIVMGLGVAVWRSQWDQSVDRATSEARRTAFFLSQHAEQLFIVSDLALQKAVQIADGGDWGRVGNSRTAHEALVSIREDISYIEDLWLNDADGRLRLTSFRFPTPPSSAADRDAFKAQIEGDGGLYVGGPITGRVTSRGTFLVSRRIVNEDGGFAGTAMATVDLGYFNDFWTQLTLSDGMRVTVFRAEDMSVLTSWPESVPSPPDTGGFTEQITEAAKTGEMEFVENDDIRFGSYHRIGDRAVYVRVTQSSDALAEEFWQRFRPLMLFAGFGLLPLLALMAVAWRMAVSAEGTRLQLDREVRQRTADLRAETRLLDTLNRSGLSLSAKLDQDGIVQMVVDSATVLSGARYGAFFYLKHQPNGEHLRLHVLSGAKKEDFAQFADPRETAVFAPTFADNRVVRSDDITKDPRYARGVGGTESRTAASADYTGGMPHGHLPVRSYLAVPVVNWEGKAHGAVLLGHPEPGRFSMRHEELIRGLAAQGAIALDNAGLFEDAQREIIARRAAEDEQRILIDELNHRVKNMLATIKAVLKLSSRSASDVSSFTETFVNRLSSLAATHTILTEGMRQSADLKQIIENEVAPYAVTSQSGATGARIGLDGPSVELPATIAVPLGMGLHELVTNAVKYGALSVPAGRLTIRWWIAESDERPILELRWLERNGPPVSLPERKGFGSQLLQRVLVDQIGAECSFDFDPAGLSASITVELPHRPASSA</sequence>
<evidence type="ECO:0000256" key="2">
    <source>
        <dbReference type="ARBA" id="ARBA00012438"/>
    </source>
</evidence>
<dbReference type="Pfam" id="PF13185">
    <property type="entry name" value="GAF_2"/>
    <property type="match status" value="1"/>
</dbReference>
<name>Q0G3Z5_9HYPH</name>
<keyword evidence="5" id="KW-0547">Nucleotide-binding</keyword>
<dbReference type="AlphaFoldDB" id="Q0G3Z5"/>
<dbReference type="InterPro" id="IPR003018">
    <property type="entry name" value="GAF"/>
</dbReference>
<dbReference type="Gene3D" id="3.30.450.40">
    <property type="match status" value="1"/>
</dbReference>
<keyword evidence="4" id="KW-0808">Transferase</keyword>
<keyword evidence="12" id="KW-1185">Reference proteome</keyword>
<evidence type="ECO:0000313" key="12">
    <source>
        <dbReference type="Proteomes" id="UP000004310"/>
    </source>
</evidence>
<evidence type="ECO:0000256" key="3">
    <source>
        <dbReference type="ARBA" id="ARBA00022553"/>
    </source>
</evidence>
<evidence type="ECO:0000256" key="8">
    <source>
        <dbReference type="SAM" id="Phobius"/>
    </source>
</evidence>
<feature type="transmembrane region" description="Helical" evidence="8">
    <location>
        <begin position="293"/>
        <end position="315"/>
    </location>
</feature>
<keyword evidence="8" id="KW-0812">Transmembrane</keyword>
<gene>
    <name evidence="11" type="ORF">FP2506_14674</name>
</gene>
<reference evidence="11 12" key="1">
    <citation type="journal article" date="2010" name="J. Bacteriol.">
        <title>Genome sequence of Fulvimarina pelagi HTCC2506T, a Mn(II)-oxidizing alphaproteobacterium possessing an aerobic anoxygenic photosynthetic gene cluster and Xanthorhodopsin.</title>
        <authorList>
            <person name="Kang I."/>
            <person name="Oh H.M."/>
            <person name="Lim S.I."/>
            <person name="Ferriera S."/>
            <person name="Giovannoni S.J."/>
            <person name="Cho J.C."/>
        </authorList>
    </citation>
    <scope>NUCLEOTIDE SEQUENCE [LARGE SCALE GENOMIC DNA]</scope>
    <source>
        <strain evidence="11 12">HTCC2506</strain>
    </source>
</reference>
<evidence type="ECO:0000256" key="4">
    <source>
        <dbReference type="ARBA" id="ARBA00022679"/>
    </source>
</evidence>
<dbReference type="Pfam" id="PF07536">
    <property type="entry name" value="HWE_HK"/>
    <property type="match status" value="1"/>
</dbReference>
<evidence type="ECO:0000259" key="9">
    <source>
        <dbReference type="SMART" id="SM00065"/>
    </source>
</evidence>
<dbReference type="GO" id="GO:0005524">
    <property type="term" value="F:ATP binding"/>
    <property type="evidence" value="ECO:0007669"/>
    <property type="project" value="UniProtKB-KW"/>
</dbReference>
<dbReference type="eggNOG" id="COG3920">
    <property type="taxonomic scope" value="Bacteria"/>
</dbReference>
<dbReference type="Gene3D" id="3.30.565.10">
    <property type="entry name" value="Histidine kinase-like ATPase, C-terminal domain"/>
    <property type="match status" value="1"/>
</dbReference>
<dbReference type="SMART" id="SM00911">
    <property type="entry name" value="HWE_HK"/>
    <property type="match status" value="1"/>
</dbReference>
<dbReference type="EC" id="2.7.13.3" evidence="2"/>
<dbReference type="CDD" id="cd12914">
    <property type="entry name" value="PDC1_DGC_like"/>
    <property type="match status" value="1"/>
</dbReference>
<dbReference type="PANTHER" id="PTHR41523">
    <property type="entry name" value="TWO-COMPONENT SYSTEM SENSOR PROTEIN"/>
    <property type="match status" value="1"/>
</dbReference>
<dbReference type="GO" id="GO:0004673">
    <property type="term" value="F:protein histidine kinase activity"/>
    <property type="evidence" value="ECO:0007669"/>
    <property type="project" value="UniProtKB-EC"/>
</dbReference>
<dbReference type="InterPro" id="IPR036890">
    <property type="entry name" value="HATPase_C_sf"/>
</dbReference>
<dbReference type="RefSeq" id="WP_007068059.1">
    <property type="nucleotide sequence ID" value="NZ_DS022272.1"/>
</dbReference>
<accession>Q0G3Z5</accession>
<dbReference type="InterPro" id="IPR029016">
    <property type="entry name" value="GAF-like_dom_sf"/>
</dbReference>
<keyword evidence="7" id="KW-0067">ATP-binding</keyword>
<proteinExistence type="predicted"/>
<comment type="catalytic activity">
    <reaction evidence="1">
        <text>ATP + protein L-histidine = ADP + protein N-phospho-L-histidine.</text>
        <dbReference type="EC" id="2.7.13.3"/>
    </reaction>
</comment>
<evidence type="ECO:0000313" key="11">
    <source>
        <dbReference type="EMBL" id="EAU41686.1"/>
    </source>
</evidence>
<organism evidence="11 12">
    <name type="scientific">Fulvimarina pelagi HTCC2506</name>
    <dbReference type="NCBI Taxonomy" id="314231"/>
    <lineage>
        <taxon>Bacteria</taxon>
        <taxon>Pseudomonadati</taxon>
        <taxon>Pseudomonadota</taxon>
        <taxon>Alphaproteobacteria</taxon>
        <taxon>Hyphomicrobiales</taxon>
        <taxon>Aurantimonadaceae</taxon>
        <taxon>Fulvimarina</taxon>
    </lineage>
</organism>
<dbReference type="STRING" id="217511.GCA_001463845_02954"/>
<evidence type="ECO:0000259" key="10">
    <source>
        <dbReference type="SMART" id="SM00911"/>
    </source>
</evidence>
<feature type="domain" description="GAF" evidence="9">
    <location>
        <begin position="358"/>
        <end position="525"/>
    </location>
</feature>
<evidence type="ECO:0000256" key="1">
    <source>
        <dbReference type="ARBA" id="ARBA00000085"/>
    </source>
</evidence>
<dbReference type="eggNOG" id="COG2203">
    <property type="taxonomic scope" value="Bacteria"/>
</dbReference>
<keyword evidence="3" id="KW-0597">Phosphoprotein</keyword>
<evidence type="ECO:0000256" key="5">
    <source>
        <dbReference type="ARBA" id="ARBA00022741"/>
    </source>
</evidence>
<dbReference type="Gene3D" id="3.30.450.20">
    <property type="entry name" value="PAS domain"/>
    <property type="match status" value="1"/>
</dbReference>
<dbReference type="InterPro" id="IPR011102">
    <property type="entry name" value="Sig_transdc_His_kinase_HWE"/>
</dbReference>